<evidence type="ECO:0000256" key="3">
    <source>
        <dbReference type="ARBA" id="ARBA00022989"/>
    </source>
</evidence>
<evidence type="ECO:0008006" key="9">
    <source>
        <dbReference type="Google" id="ProtNLM"/>
    </source>
</evidence>
<feature type="compositionally biased region" description="Basic residues" evidence="5">
    <location>
        <begin position="318"/>
        <end position="331"/>
    </location>
</feature>
<name>A0A177W7Y1_BATDL</name>
<dbReference type="EMBL" id="DS022300">
    <property type="protein sequence ID" value="OAJ35856.1"/>
    <property type="molecule type" value="Genomic_DNA"/>
</dbReference>
<protein>
    <recommendedName>
        <fullName evidence="9">DUF1682-domain-containing protein</fullName>
    </recommendedName>
</protein>
<evidence type="ECO:0000313" key="7">
    <source>
        <dbReference type="EMBL" id="OAJ35856.1"/>
    </source>
</evidence>
<evidence type="ECO:0000313" key="8">
    <source>
        <dbReference type="Proteomes" id="UP000077115"/>
    </source>
</evidence>
<proteinExistence type="predicted"/>
<sequence>MSLDNITLMDFWFELLMILIATLYASFYLIGKRANREIARGWMKGTFELWQMQFSHIGSNDGHKLIMDGPRDFIFYASGRTFVKHVYGYVHLVARHDLVQWLIDYYLGNDQYDKVTLTFTFNDKVADPFTFAILPKATGDSIKANRWDLNNFPKVRDLPGFPKSHYMIMTDAPEFAVAVWDDPAIRATIFKSIGLDENGNGDTLFKEPLIDQIILTDLPTVKPETIEALKQPRTLNMTYRIPNAQPPTKDMIDTMCQMNQLGFDLVDYVGQKGLLSIDELADKKIKDKKLKEEQIYKLSVEEQRKYEEKERKREQKRKDAKMKKKSKSVKM</sequence>
<dbReference type="GO" id="GO:0005509">
    <property type="term" value="F:calcium ion binding"/>
    <property type="evidence" value="ECO:0007669"/>
    <property type="project" value="InterPro"/>
</dbReference>
<evidence type="ECO:0000256" key="1">
    <source>
        <dbReference type="ARBA" id="ARBA00004167"/>
    </source>
</evidence>
<evidence type="ECO:0000256" key="6">
    <source>
        <dbReference type="SAM" id="Phobius"/>
    </source>
</evidence>
<dbReference type="OrthoDB" id="10039147at2759"/>
<feature type="compositionally biased region" description="Basic and acidic residues" evidence="5">
    <location>
        <begin position="301"/>
        <end position="317"/>
    </location>
</feature>
<dbReference type="PANTHER" id="PTHR12883">
    <property type="entry name" value="ADIPOCYTE-SPECIFIC PROTEIN 4-RELATED"/>
    <property type="match status" value="1"/>
</dbReference>
<feature type="transmembrane region" description="Helical" evidence="6">
    <location>
        <begin position="12"/>
        <end position="30"/>
    </location>
</feature>
<dbReference type="GO" id="GO:0016020">
    <property type="term" value="C:membrane"/>
    <property type="evidence" value="ECO:0007669"/>
    <property type="project" value="UniProtKB-SubCell"/>
</dbReference>
<keyword evidence="2 6" id="KW-0812">Transmembrane</keyword>
<dbReference type="VEuPathDB" id="FungiDB:BDEG_20089"/>
<comment type="subcellular location">
    <subcellularLocation>
        <location evidence="1">Membrane</location>
        <topology evidence="1">Single-pass membrane protein</topology>
    </subcellularLocation>
</comment>
<dbReference type="GO" id="GO:0032469">
    <property type="term" value="P:endoplasmic reticulum calcium ion homeostasis"/>
    <property type="evidence" value="ECO:0007669"/>
    <property type="project" value="InterPro"/>
</dbReference>
<feature type="region of interest" description="Disordered" evidence="5">
    <location>
        <begin position="301"/>
        <end position="331"/>
    </location>
</feature>
<evidence type="ECO:0000256" key="2">
    <source>
        <dbReference type="ARBA" id="ARBA00022692"/>
    </source>
</evidence>
<evidence type="ECO:0000256" key="4">
    <source>
        <dbReference type="ARBA" id="ARBA00023136"/>
    </source>
</evidence>
<organism evidence="7 8">
    <name type="scientific">Batrachochytrium dendrobatidis (strain JEL423)</name>
    <dbReference type="NCBI Taxonomy" id="403673"/>
    <lineage>
        <taxon>Eukaryota</taxon>
        <taxon>Fungi</taxon>
        <taxon>Fungi incertae sedis</taxon>
        <taxon>Chytridiomycota</taxon>
        <taxon>Chytridiomycota incertae sedis</taxon>
        <taxon>Chytridiomycetes</taxon>
        <taxon>Rhizophydiales</taxon>
        <taxon>Rhizophydiales incertae sedis</taxon>
        <taxon>Batrachochytrium</taxon>
    </lineage>
</organism>
<dbReference type="STRING" id="403673.A0A177W7Y1"/>
<evidence type="ECO:0000256" key="5">
    <source>
        <dbReference type="SAM" id="MobiDB-lite"/>
    </source>
</evidence>
<accession>A0A177W7Y1</accession>
<dbReference type="AlphaFoldDB" id="A0A177W7Y1"/>
<dbReference type="PANTHER" id="PTHR12883:SF0">
    <property type="entry name" value="PAT COMPLEX SUBUNIT CCDC47"/>
    <property type="match status" value="1"/>
</dbReference>
<reference evidence="7 8" key="1">
    <citation type="submission" date="2006-10" db="EMBL/GenBank/DDBJ databases">
        <title>The Genome Sequence of Batrachochytrium dendrobatidis JEL423.</title>
        <authorList>
            <consortium name="The Broad Institute Genome Sequencing Platform"/>
            <person name="Birren B."/>
            <person name="Lander E."/>
            <person name="Galagan J."/>
            <person name="Cuomo C."/>
            <person name="Devon K."/>
            <person name="Jaffe D."/>
            <person name="Butler J."/>
            <person name="Alvarez P."/>
            <person name="Gnerre S."/>
            <person name="Grabherr M."/>
            <person name="Kleber M."/>
            <person name="Mauceli E."/>
            <person name="Brockman W."/>
            <person name="Young S."/>
            <person name="LaButti K."/>
            <person name="Sykes S."/>
            <person name="DeCaprio D."/>
            <person name="Crawford M."/>
            <person name="Koehrsen M."/>
            <person name="Engels R."/>
            <person name="Montgomery P."/>
            <person name="Pearson M."/>
            <person name="Howarth C."/>
            <person name="Larson L."/>
            <person name="White J."/>
            <person name="O'Leary S."/>
            <person name="Kodira C."/>
            <person name="Zeng Q."/>
            <person name="Yandava C."/>
            <person name="Alvarado L."/>
            <person name="Longcore J."/>
            <person name="James T."/>
        </authorList>
    </citation>
    <scope>NUCLEOTIDE SEQUENCE [LARGE SCALE GENOMIC DNA]</scope>
    <source>
        <strain evidence="7 8">JEL423</strain>
    </source>
</reference>
<dbReference type="Pfam" id="PF07946">
    <property type="entry name" value="CCDC47"/>
    <property type="match status" value="1"/>
</dbReference>
<keyword evidence="3 6" id="KW-1133">Transmembrane helix</keyword>
<dbReference type="Proteomes" id="UP000077115">
    <property type="component" value="Unassembled WGS sequence"/>
</dbReference>
<reference evidence="7 8" key="2">
    <citation type="submission" date="2016-05" db="EMBL/GenBank/DDBJ databases">
        <title>Lineage-specific infection strategies underlie the spectrum of fungal disease in amphibians.</title>
        <authorList>
            <person name="Cuomo C.A."/>
            <person name="Farrer R.A."/>
            <person name="James T."/>
            <person name="Longcore J."/>
            <person name="Birren B."/>
        </authorList>
    </citation>
    <scope>NUCLEOTIDE SEQUENCE [LARGE SCALE GENOMIC DNA]</scope>
    <source>
        <strain evidence="7 8">JEL423</strain>
    </source>
</reference>
<dbReference type="GO" id="GO:0005783">
    <property type="term" value="C:endoplasmic reticulum"/>
    <property type="evidence" value="ECO:0007669"/>
    <property type="project" value="InterPro"/>
</dbReference>
<gene>
    <name evidence="7" type="ORF">BDEG_20089</name>
</gene>
<dbReference type="eggNOG" id="KOG2357">
    <property type="taxonomic scope" value="Eukaryota"/>
</dbReference>
<keyword evidence="4 6" id="KW-0472">Membrane</keyword>
<dbReference type="InterPro" id="IPR012879">
    <property type="entry name" value="CCDC47"/>
</dbReference>